<proteinExistence type="predicted"/>
<evidence type="ECO:0000313" key="2">
    <source>
        <dbReference type="EMBL" id="GJT69185.1"/>
    </source>
</evidence>
<reference evidence="2" key="2">
    <citation type="submission" date="2022-01" db="EMBL/GenBank/DDBJ databases">
        <authorList>
            <person name="Yamashiro T."/>
            <person name="Shiraishi A."/>
            <person name="Satake H."/>
            <person name="Nakayama K."/>
        </authorList>
    </citation>
    <scope>NUCLEOTIDE SEQUENCE</scope>
</reference>
<evidence type="ECO:0000313" key="3">
    <source>
        <dbReference type="Proteomes" id="UP001151760"/>
    </source>
</evidence>
<feature type="compositionally biased region" description="Low complexity" evidence="1">
    <location>
        <begin position="432"/>
        <end position="458"/>
    </location>
</feature>
<evidence type="ECO:0000256" key="1">
    <source>
        <dbReference type="SAM" id="MobiDB-lite"/>
    </source>
</evidence>
<feature type="region of interest" description="Disordered" evidence="1">
    <location>
        <begin position="430"/>
        <end position="473"/>
    </location>
</feature>
<accession>A0ABQ5G0N2</accession>
<gene>
    <name evidence="2" type="ORF">Tco_1028471</name>
</gene>
<name>A0ABQ5G0N2_9ASTR</name>
<protein>
    <submittedName>
        <fullName evidence="2">Uncharacterized protein</fullName>
    </submittedName>
</protein>
<organism evidence="2 3">
    <name type="scientific">Tanacetum coccineum</name>
    <dbReference type="NCBI Taxonomy" id="301880"/>
    <lineage>
        <taxon>Eukaryota</taxon>
        <taxon>Viridiplantae</taxon>
        <taxon>Streptophyta</taxon>
        <taxon>Embryophyta</taxon>
        <taxon>Tracheophyta</taxon>
        <taxon>Spermatophyta</taxon>
        <taxon>Magnoliopsida</taxon>
        <taxon>eudicotyledons</taxon>
        <taxon>Gunneridae</taxon>
        <taxon>Pentapetalae</taxon>
        <taxon>asterids</taxon>
        <taxon>campanulids</taxon>
        <taxon>Asterales</taxon>
        <taxon>Asteraceae</taxon>
        <taxon>Asteroideae</taxon>
        <taxon>Anthemideae</taxon>
        <taxon>Anthemidinae</taxon>
        <taxon>Tanacetum</taxon>
    </lineage>
</organism>
<comment type="caution">
    <text evidence="2">The sequence shown here is derived from an EMBL/GenBank/DDBJ whole genome shotgun (WGS) entry which is preliminary data.</text>
</comment>
<keyword evidence="3" id="KW-1185">Reference proteome</keyword>
<dbReference type="EMBL" id="BQNB010017965">
    <property type="protein sequence ID" value="GJT69185.1"/>
    <property type="molecule type" value="Genomic_DNA"/>
</dbReference>
<reference evidence="2" key="1">
    <citation type="journal article" date="2022" name="Int. J. Mol. Sci.">
        <title>Draft Genome of Tanacetum Coccineum: Genomic Comparison of Closely Related Tanacetum-Family Plants.</title>
        <authorList>
            <person name="Yamashiro T."/>
            <person name="Shiraishi A."/>
            <person name="Nakayama K."/>
            <person name="Satake H."/>
        </authorList>
    </citation>
    <scope>NUCLEOTIDE SEQUENCE</scope>
</reference>
<sequence>MDDPNLTMEEYIRLEEEKAHKHGKVFNWQTATYGKIRVDDDLHNLSSVEAEFPAIVINDAVAPQDELQCKSQVSTPVNDEIDFRISFDESDDEDYTILFDKNSFSYKMISVNDSKMDSKNDYEKVMPSIPSPEPAISCFDDLDFFTDFENEFPAIVYNDAQTSKLDLLTKPILNPQHIDEFDLIDKTSLSEYDEEEQNVLYFNDLFPFNIIHPDNLKSKKDNDDSKIDIILSFEDNFDTPYPLSETECLNFYTLVLSLIDFADMALPPREQRHGFLRYESLEVPVFDFGGLPDLMAEGLSGRMLMEHRDEAGAILDLDTPGTLQFQLGGARRRMSWRQFILALGLHTEEEMQKAGFNFLSTTPSYTLIGDPILRMDIGSVNVPYLLARYLRLFAARRKSGAHISGGLFVCVELDDTWAWVAMGPKRQPVSTAGAPAIAEDAPIIDEGGQADSAPEQAPQQPPLPPPAHARTMP</sequence>
<dbReference type="Proteomes" id="UP001151760">
    <property type="component" value="Unassembled WGS sequence"/>
</dbReference>